<keyword evidence="1" id="KW-0732">Signal</keyword>
<dbReference type="Proteomes" id="UP000282529">
    <property type="component" value="Unassembled WGS sequence"/>
</dbReference>
<dbReference type="InterPro" id="IPR036582">
    <property type="entry name" value="Mao_N_sf"/>
</dbReference>
<evidence type="ECO:0000256" key="1">
    <source>
        <dbReference type="SAM" id="SignalP"/>
    </source>
</evidence>
<accession>A0A3N9P867</accession>
<dbReference type="Pfam" id="PF07833">
    <property type="entry name" value="Cu_amine_oxidN1"/>
    <property type="match status" value="1"/>
</dbReference>
<gene>
    <name evidence="3" type="ORF">EH198_08675</name>
</gene>
<name>A0A3N9P867_9BACL</name>
<reference evidence="3 4" key="1">
    <citation type="submission" date="2018-11" db="EMBL/GenBank/DDBJ databases">
        <title>Genome sequence of strain 7197.</title>
        <authorList>
            <person name="Gao J."/>
            <person name="Sun J."/>
        </authorList>
    </citation>
    <scope>NUCLEOTIDE SEQUENCE [LARGE SCALE GENOMIC DNA]</scope>
    <source>
        <strain evidence="3 4">7197</strain>
    </source>
</reference>
<dbReference type="PANTHER" id="PTHR36842:SF1">
    <property type="entry name" value="PROTEIN TOLB"/>
    <property type="match status" value="1"/>
</dbReference>
<dbReference type="PANTHER" id="PTHR36842">
    <property type="entry name" value="PROTEIN TOLB HOMOLOG"/>
    <property type="match status" value="1"/>
</dbReference>
<evidence type="ECO:0000313" key="4">
    <source>
        <dbReference type="Proteomes" id="UP000282529"/>
    </source>
</evidence>
<dbReference type="RefSeq" id="WP_124695135.1">
    <property type="nucleotide sequence ID" value="NZ_JBHUFE010000004.1"/>
</dbReference>
<dbReference type="AlphaFoldDB" id="A0A3N9P867"/>
<feature type="signal peptide" evidence="1">
    <location>
        <begin position="1"/>
        <end position="22"/>
    </location>
</feature>
<dbReference type="InterPro" id="IPR011042">
    <property type="entry name" value="6-blade_b-propeller_TolB-like"/>
</dbReference>
<evidence type="ECO:0000259" key="2">
    <source>
        <dbReference type="Pfam" id="PF07833"/>
    </source>
</evidence>
<evidence type="ECO:0000313" key="3">
    <source>
        <dbReference type="EMBL" id="RQW12408.1"/>
    </source>
</evidence>
<sequence length="477" mass="49514">MKKNQLFSVLMASALLVSVGEASVYAAAGTVSKTSAVKASVKAAVKVKEGVKAWTVNGAQTTFKTVDAAGYKLYSISQLAASLGASIANESGSLVLKDKAGVHTIKLKAGSKSYSLDGVKRNFTTAPTVFGGKLYVELSAVVNGLGGELFGSPLQILGAARPQGEFDTIHWAADGTVLANLEGETAQIYKFAANPGSYGLFSSDEKASDFTVSGDRRYGAFTDETGLLSVIDLTSGAVRPVGTDTSTKTDLTWSADGKIIYFIQGDKQEKISQISVDTGAVTELLADKVENKSELHISADGKRAVYIVNITGTAKNDADSTEDSLTVDFSKAGEQLYQLDLATKDAKPAALTTSDDNKLYPEILADGTVVYLSADPEGKTANTLKTVKPDGTAANIALDIEVTWAQAAGGGIIASGTAADGTSRIYSVPVSGSAQELFRTKADISEVAVSADGSKLAVITGGKLVTIENGKSVQLTR</sequence>
<dbReference type="SUPFAM" id="SSF82171">
    <property type="entry name" value="DPP6 N-terminal domain-like"/>
    <property type="match status" value="1"/>
</dbReference>
<dbReference type="SUPFAM" id="SSF55383">
    <property type="entry name" value="Copper amine oxidase, domain N"/>
    <property type="match status" value="1"/>
</dbReference>
<dbReference type="InterPro" id="IPR012854">
    <property type="entry name" value="Cu_amine_oxidase-like_N"/>
</dbReference>
<feature type="domain" description="Copper amine oxidase-like N-terminal" evidence="2">
    <location>
        <begin position="56"/>
        <end position="147"/>
    </location>
</feature>
<keyword evidence="4" id="KW-1185">Reference proteome</keyword>
<dbReference type="EMBL" id="RQPI01000003">
    <property type="protein sequence ID" value="RQW12408.1"/>
    <property type="molecule type" value="Genomic_DNA"/>
</dbReference>
<comment type="caution">
    <text evidence="3">The sequence shown here is derived from an EMBL/GenBank/DDBJ whole genome shotgun (WGS) entry which is preliminary data.</text>
</comment>
<dbReference type="OrthoDB" id="2768010at2"/>
<dbReference type="Gene3D" id="2.120.10.30">
    <property type="entry name" value="TolB, C-terminal domain"/>
    <property type="match status" value="1"/>
</dbReference>
<proteinExistence type="predicted"/>
<protein>
    <recommendedName>
        <fullName evidence="2">Copper amine oxidase-like N-terminal domain-containing protein</fullName>
    </recommendedName>
</protein>
<organism evidence="3 4">
    <name type="scientific">Paenibacillus rhizophilus</name>
    <dbReference type="NCBI Taxonomy" id="1850366"/>
    <lineage>
        <taxon>Bacteria</taxon>
        <taxon>Bacillati</taxon>
        <taxon>Bacillota</taxon>
        <taxon>Bacilli</taxon>
        <taxon>Bacillales</taxon>
        <taxon>Paenibacillaceae</taxon>
        <taxon>Paenibacillus</taxon>
    </lineage>
</organism>
<feature type="chain" id="PRO_5038842364" description="Copper amine oxidase-like N-terminal domain-containing protein" evidence="1">
    <location>
        <begin position="23"/>
        <end position="477"/>
    </location>
</feature>